<keyword evidence="1" id="KW-0732">Signal</keyword>
<sequence>MSSHHSSRSRLIVAAGLFTLVVAGSGSVAASPGTDATPSALTPIAAACANAHARIQGITATTPCRHGIPAANLASGPGTYSYQTIDYPGASQTTFWGINDLDELSGQYSVGSGVAHAMVYRHGRFEPLDPSVLGTYFSASGGPTDLGTTFGGYADETGLQHGFQIQHGQFSTVDFPGHLNSNVDQVNLFGAIAGVYWDADGAFHGVLREGTGHDTPIDVAGARETYPLGINDEGEMVGYWDTNPAQTHGFYRSADGQFSTIDVPGAAATVIFEINDAGQAVGYYIDASGNTHGFIEARGQFQSLDMPGAAATLATAINNLGVIAGEYFDNAGMSHGFVATP</sequence>
<organism evidence="2 3">
    <name type="scientific">Dyella mobilis</name>
    <dbReference type="NCBI Taxonomy" id="1849582"/>
    <lineage>
        <taxon>Bacteria</taxon>
        <taxon>Pseudomonadati</taxon>
        <taxon>Pseudomonadota</taxon>
        <taxon>Gammaproteobacteria</taxon>
        <taxon>Lysobacterales</taxon>
        <taxon>Rhodanobacteraceae</taxon>
        <taxon>Dyella</taxon>
    </lineage>
</organism>
<accession>A0ABS2KCX4</accession>
<dbReference type="RefSeq" id="WP_204630643.1">
    <property type="nucleotide sequence ID" value="NZ_BSOC01000007.1"/>
</dbReference>
<evidence type="ECO:0000313" key="2">
    <source>
        <dbReference type="EMBL" id="MBM7129031.1"/>
    </source>
</evidence>
<keyword evidence="3" id="KW-1185">Reference proteome</keyword>
<gene>
    <name evidence="2" type="ORF">ISS99_05795</name>
</gene>
<feature type="signal peptide" evidence="1">
    <location>
        <begin position="1"/>
        <end position="30"/>
    </location>
</feature>
<comment type="caution">
    <text evidence="2">The sequence shown here is derived from an EMBL/GenBank/DDBJ whole genome shotgun (WGS) entry which is preliminary data.</text>
</comment>
<evidence type="ECO:0000256" key="1">
    <source>
        <dbReference type="SAM" id="SignalP"/>
    </source>
</evidence>
<reference evidence="2" key="1">
    <citation type="submission" date="2020-10" db="EMBL/GenBank/DDBJ databases">
        <title>Phylogeny of dyella-like bacteria.</title>
        <authorList>
            <person name="Fu J."/>
        </authorList>
    </citation>
    <scope>NUCLEOTIDE SEQUENCE</scope>
    <source>
        <strain evidence="2">DHON07</strain>
    </source>
</reference>
<feature type="chain" id="PRO_5046896943" evidence="1">
    <location>
        <begin position="31"/>
        <end position="341"/>
    </location>
</feature>
<dbReference type="Proteomes" id="UP001430193">
    <property type="component" value="Unassembled WGS sequence"/>
</dbReference>
<name>A0ABS2KCX4_9GAMM</name>
<proteinExistence type="predicted"/>
<protein>
    <submittedName>
        <fullName evidence="2">Uncharacterized protein</fullName>
    </submittedName>
</protein>
<evidence type="ECO:0000313" key="3">
    <source>
        <dbReference type="Proteomes" id="UP001430193"/>
    </source>
</evidence>
<dbReference type="EMBL" id="JADIKF010000036">
    <property type="protein sequence ID" value="MBM7129031.1"/>
    <property type="molecule type" value="Genomic_DNA"/>
</dbReference>